<comment type="caution">
    <text evidence="2">The sequence shown here is derived from an EMBL/GenBank/DDBJ whole genome shotgun (WGS) entry which is preliminary data.</text>
</comment>
<feature type="transmembrane region" description="Helical" evidence="1">
    <location>
        <begin position="60"/>
        <end position="80"/>
    </location>
</feature>
<protein>
    <submittedName>
        <fullName evidence="2">Uncharacterized protein</fullName>
    </submittedName>
</protein>
<sequence>MLIIGKALLYTTIYILLLIIFRWCIINIKEYKQYENELLRLNDGVIIYLKKKIKEIIRNIILIIKKFFVFAAIFIFLTIILKNYNTTISKMTEWFGKYGIIILSLMYYIYAAMLTTIFIAFVNKYQEFLTNRFYSKQPKTRNKLFFWLAEDTVSKSTLFDLFKEDSTGNDIKNTKKISDILKSNLNYDVAQYKLYRNHLEYKTKKSFFKKLNLLILTSISSYISLNILPKFYKNVTEGIVESIESSWLWIDSDVFLFIFNIVIYISMIFIIYFTLYHTLLMLTDNSRRVQYLISILDILIEEESKGD</sequence>
<dbReference type="Proteomes" id="UP000308539">
    <property type="component" value="Unassembled WGS sequence"/>
</dbReference>
<accession>A0ABY2T470</accession>
<evidence type="ECO:0000313" key="2">
    <source>
        <dbReference type="EMBL" id="TKI51333.1"/>
    </source>
</evidence>
<name>A0ABY2T470_9BACI</name>
<dbReference type="EMBL" id="SZPV01000060">
    <property type="protein sequence ID" value="TKI51333.1"/>
    <property type="molecule type" value="Genomic_DNA"/>
</dbReference>
<keyword evidence="1" id="KW-1133">Transmembrane helix</keyword>
<dbReference type="RefSeq" id="WP_025219754.1">
    <property type="nucleotide sequence ID" value="NZ_CP006837.1"/>
</dbReference>
<keyword evidence="1" id="KW-0472">Membrane</keyword>
<organism evidence="2 3">
    <name type="scientific">Lysinibacillus varians</name>
    <dbReference type="NCBI Taxonomy" id="1145276"/>
    <lineage>
        <taxon>Bacteria</taxon>
        <taxon>Bacillati</taxon>
        <taxon>Bacillota</taxon>
        <taxon>Bacilli</taxon>
        <taxon>Bacillales</taxon>
        <taxon>Bacillaceae</taxon>
        <taxon>Lysinibacillus</taxon>
    </lineage>
</organism>
<evidence type="ECO:0000313" key="3">
    <source>
        <dbReference type="Proteomes" id="UP000308539"/>
    </source>
</evidence>
<feature type="transmembrane region" description="Helical" evidence="1">
    <location>
        <begin position="211"/>
        <end position="228"/>
    </location>
</feature>
<feature type="transmembrane region" description="Helical" evidence="1">
    <location>
        <begin position="100"/>
        <end position="122"/>
    </location>
</feature>
<evidence type="ECO:0000256" key="1">
    <source>
        <dbReference type="SAM" id="Phobius"/>
    </source>
</evidence>
<reference evidence="2 3" key="1">
    <citation type="submission" date="2019-04" db="EMBL/GenBank/DDBJ databases">
        <title>Lysinibacillus genome sequencing.</title>
        <authorList>
            <person name="Dunlap C."/>
        </authorList>
    </citation>
    <scope>NUCLEOTIDE SEQUENCE [LARGE SCALE GENOMIC DNA]</scope>
    <source>
        <strain evidence="2 3">NBRC 109424</strain>
    </source>
</reference>
<feature type="transmembrane region" description="Helical" evidence="1">
    <location>
        <begin position="7"/>
        <end position="25"/>
    </location>
</feature>
<proteinExistence type="predicted"/>
<keyword evidence="3" id="KW-1185">Reference proteome</keyword>
<feature type="transmembrane region" description="Helical" evidence="1">
    <location>
        <begin position="254"/>
        <end position="279"/>
    </location>
</feature>
<keyword evidence="1" id="KW-0812">Transmembrane</keyword>
<gene>
    <name evidence="2" type="ORF">FC752_22090</name>
</gene>